<comment type="catalytic activity">
    <reaction evidence="6">
        <text>cytidine(1402) in 16S rRNA + S-adenosyl-L-methionine = 2'-O-methylcytidine(1402) in 16S rRNA + S-adenosyl-L-homocysteine + H(+)</text>
        <dbReference type="Rhea" id="RHEA:42924"/>
        <dbReference type="Rhea" id="RHEA-COMP:10285"/>
        <dbReference type="Rhea" id="RHEA-COMP:10286"/>
        <dbReference type="ChEBI" id="CHEBI:15378"/>
        <dbReference type="ChEBI" id="CHEBI:57856"/>
        <dbReference type="ChEBI" id="CHEBI:59789"/>
        <dbReference type="ChEBI" id="CHEBI:74495"/>
        <dbReference type="ChEBI" id="CHEBI:82748"/>
        <dbReference type="EC" id="2.1.1.198"/>
    </reaction>
</comment>
<sequence length="288" mass="31989">MQIQKSFKGQSLYGKLYLVATPIGNMDDMSVRMVNTLKEVDVIAAEDTRNTGLLLKHFGIETRQISFHEHNAQEKIPVLLDWLKSGQNLAQVSDAGLPSISDPGHDLVKAAIAEDIAVVTVPGPSAGISALIASGLAPQPHIFYGFLPRKAGQQKEFFESKKSYPETQIFYESPHRVKATLKNMLEVYGDRPVVLVRELTKIYEEYQRGTISELIDYLAENPLKGECLLIVAGASLEKEDKADADLLAEIDSLVQSGSKKNQAIKEVAKKYGRNKSQLYALYHEEDRN</sequence>
<dbReference type="GO" id="GO:0070677">
    <property type="term" value="F:rRNA (cytosine-2'-O-)-methyltransferase activity"/>
    <property type="evidence" value="ECO:0007669"/>
    <property type="project" value="UniProtKB-UniRule"/>
</dbReference>
<keyword evidence="1 6" id="KW-0963">Cytoplasm</keyword>
<evidence type="ECO:0000313" key="8">
    <source>
        <dbReference type="EMBL" id="KGM37704.1"/>
    </source>
</evidence>
<dbReference type="SUPFAM" id="SSF53790">
    <property type="entry name" value="Tetrapyrrole methylase"/>
    <property type="match status" value="1"/>
</dbReference>
<dbReference type="HAMAP" id="MF_01877">
    <property type="entry name" value="16SrRNA_methyltr_I"/>
    <property type="match status" value="1"/>
</dbReference>
<dbReference type="RefSeq" id="WP_037615320.1">
    <property type="nucleotide sequence ID" value="NZ_JPEN01000038.1"/>
</dbReference>
<accession>A0A0A0DHW6</accession>
<dbReference type="PANTHER" id="PTHR46111">
    <property type="entry name" value="RIBOSOMAL RNA SMALL SUBUNIT METHYLTRANSFERASE I"/>
    <property type="match status" value="1"/>
</dbReference>
<dbReference type="Proteomes" id="UP000030019">
    <property type="component" value="Unassembled WGS sequence"/>
</dbReference>
<evidence type="ECO:0000313" key="9">
    <source>
        <dbReference type="Proteomes" id="UP000030019"/>
    </source>
</evidence>
<organism evidence="8 9">
    <name type="scientific">Streptococcus sinensis</name>
    <dbReference type="NCBI Taxonomy" id="176090"/>
    <lineage>
        <taxon>Bacteria</taxon>
        <taxon>Bacillati</taxon>
        <taxon>Bacillota</taxon>
        <taxon>Bacilli</taxon>
        <taxon>Lactobacillales</taxon>
        <taxon>Streptococcaceae</taxon>
        <taxon>Streptococcus</taxon>
    </lineage>
</organism>
<evidence type="ECO:0000256" key="5">
    <source>
        <dbReference type="ARBA" id="ARBA00022691"/>
    </source>
</evidence>
<keyword evidence="2 6" id="KW-0698">rRNA processing</keyword>
<dbReference type="Gene3D" id="3.40.1010.10">
    <property type="entry name" value="Cobalt-precorrin-4 Transmethylase, Domain 1"/>
    <property type="match status" value="1"/>
</dbReference>
<reference evidence="8 9" key="1">
    <citation type="submission" date="2014-06" db="EMBL/GenBank/DDBJ databases">
        <authorList>
            <person name="Teng J.L."/>
            <person name="Huang Y."/>
            <person name="Tse H."/>
            <person name="Lau S.K."/>
            <person name="Woo P.C."/>
        </authorList>
    </citation>
    <scope>NUCLEOTIDE SEQUENCE [LARGE SCALE GENOMIC DNA]</scope>
    <source>
        <strain evidence="8 9">HKU4</strain>
    </source>
</reference>
<keyword evidence="4 6" id="KW-0808">Transferase</keyword>
<keyword evidence="9" id="KW-1185">Reference proteome</keyword>
<dbReference type="NCBIfam" id="TIGR00096">
    <property type="entry name" value="16S rRNA (cytidine(1402)-2'-O)-methyltransferase"/>
    <property type="match status" value="1"/>
</dbReference>
<dbReference type="Gene3D" id="3.30.950.10">
    <property type="entry name" value="Methyltransferase, Cobalt-precorrin-4 Transmethylase, Domain 2"/>
    <property type="match status" value="1"/>
</dbReference>
<dbReference type="Pfam" id="PF00590">
    <property type="entry name" value="TP_methylase"/>
    <property type="match status" value="1"/>
</dbReference>
<dbReference type="CDD" id="cd11648">
    <property type="entry name" value="RsmI"/>
    <property type="match status" value="1"/>
</dbReference>
<evidence type="ECO:0000256" key="3">
    <source>
        <dbReference type="ARBA" id="ARBA00022603"/>
    </source>
</evidence>
<evidence type="ECO:0000256" key="2">
    <source>
        <dbReference type="ARBA" id="ARBA00022552"/>
    </source>
</evidence>
<gene>
    <name evidence="6" type="primary">rsmI</name>
    <name evidence="8" type="ORF">SSIN_0498</name>
</gene>
<keyword evidence="3 6" id="KW-0489">Methyltransferase</keyword>
<dbReference type="STRING" id="176090.SSIN_0498"/>
<dbReference type="AlphaFoldDB" id="A0A0A0DHW6"/>
<proteinExistence type="inferred from homology"/>
<dbReference type="InterPro" id="IPR035996">
    <property type="entry name" value="4pyrrol_Methylase_sf"/>
</dbReference>
<dbReference type="GO" id="GO:0005737">
    <property type="term" value="C:cytoplasm"/>
    <property type="evidence" value="ECO:0007669"/>
    <property type="project" value="UniProtKB-SubCell"/>
</dbReference>
<keyword evidence="5 6" id="KW-0949">S-adenosyl-L-methionine</keyword>
<evidence type="ECO:0000256" key="6">
    <source>
        <dbReference type="HAMAP-Rule" id="MF_01877"/>
    </source>
</evidence>
<evidence type="ECO:0000259" key="7">
    <source>
        <dbReference type="Pfam" id="PF00590"/>
    </source>
</evidence>
<comment type="function">
    <text evidence="6">Catalyzes the 2'-O-methylation of the ribose of cytidine 1402 (C1402) in 16S rRNA.</text>
</comment>
<dbReference type="InterPro" id="IPR014777">
    <property type="entry name" value="4pyrrole_Mease_sub1"/>
</dbReference>
<dbReference type="FunFam" id="3.40.1010.10:FF:000002">
    <property type="entry name" value="Ribosomal RNA small subunit methyltransferase I"/>
    <property type="match status" value="1"/>
</dbReference>
<dbReference type="eggNOG" id="COG0313">
    <property type="taxonomic scope" value="Bacteria"/>
</dbReference>
<comment type="caution">
    <text evidence="8">The sequence shown here is derived from an EMBL/GenBank/DDBJ whole genome shotgun (WGS) entry which is preliminary data.</text>
</comment>
<evidence type="ECO:0000256" key="4">
    <source>
        <dbReference type="ARBA" id="ARBA00022679"/>
    </source>
</evidence>
<feature type="domain" description="Tetrapyrrole methylase" evidence="7">
    <location>
        <begin position="15"/>
        <end position="214"/>
    </location>
</feature>
<dbReference type="InterPro" id="IPR018063">
    <property type="entry name" value="SAM_MeTrfase_RsmI_CS"/>
</dbReference>
<protein>
    <recommendedName>
        <fullName evidence="6">Ribosomal RNA small subunit methyltransferase I</fullName>
        <ecNumber evidence="6">2.1.1.198</ecNumber>
    </recommendedName>
    <alternativeName>
        <fullName evidence="6">16S rRNA 2'-O-ribose C1402 methyltransferase</fullName>
    </alternativeName>
    <alternativeName>
        <fullName evidence="6">rRNA (cytidine-2'-O-)-methyltransferase RsmI</fullName>
    </alternativeName>
</protein>
<dbReference type="FunFam" id="3.30.950.10:FF:000002">
    <property type="entry name" value="Ribosomal RNA small subunit methyltransferase I"/>
    <property type="match status" value="1"/>
</dbReference>
<comment type="similarity">
    <text evidence="6">Belongs to the methyltransferase superfamily. RsmI family.</text>
</comment>
<dbReference type="PROSITE" id="PS01296">
    <property type="entry name" value="RSMI"/>
    <property type="match status" value="1"/>
</dbReference>
<dbReference type="PANTHER" id="PTHR46111:SF1">
    <property type="entry name" value="RIBOSOMAL RNA SMALL SUBUNIT METHYLTRANSFERASE I"/>
    <property type="match status" value="1"/>
</dbReference>
<dbReference type="EC" id="2.1.1.198" evidence="6"/>
<name>A0A0A0DHW6_9STRE</name>
<comment type="subcellular location">
    <subcellularLocation>
        <location evidence="6">Cytoplasm</location>
    </subcellularLocation>
</comment>
<evidence type="ECO:0000256" key="1">
    <source>
        <dbReference type="ARBA" id="ARBA00022490"/>
    </source>
</evidence>
<dbReference type="PIRSF" id="PIRSF005917">
    <property type="entry name" value="MTase_YraL"/>
    <property type="match status" value="1"/>
</dbReference>
<dbReference type="EMBL" id="JPEN01000038">
    <property type="protein sequence ID" value="KGM37704.1"/>
    <property type="molecule type" value="Genomic_DNA"/>
</dbReference>
<dbReference type="InterPro" id="IPR014776">
    <property type="entry name" value="4pyrrole_Mease_sub2"/>
</dbReference>
<dbReference type="InterPro" id="IPR008189">
    <property type="entry name" value="rRNA_ssu_MeTfrase_I"/>
</dbReference>
<dbReference type="InterPro" id="IPR000878">
    <property type="entry name" value="4pyrrol_Mease"/>
</dbReference>
<dbReference type="PATRIC" id="fig|176090.4.peg.492"/>